<dbReference type="PANTHER" id="PTHR11851:SF49">
    <property type="entry name" value="MITOCHONDRIAL-PROCESSING PEPTIDASE SUBUNIT ALPHA"/>
    <property type="match status" value="1"/>
</dbReference>
<evidence type="ECO:0000313" key="5">
    <source>
        <dbReference type="EMBL" id="AYE33060.1"/>
    </source>
</evidence>
<dbReference type="GO" id="GO:0004222">
    <property type="term" value="F:metalloendopeptidase activity"/>
    <property type="evidence" value="ECO:0007669"/>
    <property type="project" value="InterPro"/>
</dbReference>
<dbReference type="EMBL" id="CP023671">
    <property type="protein sequence ID" value="AYE33060.1"/>
    <property type="molecule type" value="Genomic_DNA"/>
</dbReference>
<dbReference type="AlphaFoldDB" id="A0A9N7PHR7"/>
<dbReference type="InterPro" id="IPR011249">
    <property type="entry name" value="Metalloenz_LuxS/M16"/>
</dbReference>
<evidence type="ECO:0000313" key="8">
    <source>
        <dbReference type="Proteomes" id="UP001055437"/>
    </source>
</evidence>
<keyword evidence="8" id="KW-1185">Reference proteome</keyword>
<dbReference type="GO" id="GO:0006508">
    <property type="term" value="P:proteolysis"/>
    <property type="evidence" value="ECO:0007669"/>
    <property type="project" value="InterPro"/>
</dbReference>
<proteinExistence type="inferred from homology"/>
<evidence type="ECO:0000256" key="2">
    <source>
        <dbReference type="RuleBase" id="RU004447"/>
    </source>
</evidence>
<reference evidence="5 7" key="1">
    <citation type="submission" date="2017-09" db="EMBL/GenBank/DDBJ databases">
        <authorList>
            <person name="Thomas P."/>
            <person name="Seyboldt C."/>
        </authorList>
    </citation>
    <scope>NUCLEOTIDE SEQUENCE [LARGE SCALE GENOMIC DNA]</scope>
    <source>
        <strain evidence="5 7">DSM 7534</strain>
    </source>
</reference>
<gene>
    <name evidence="5" type="ORF">CP523_00635</name>
    <name evidence="6" type="ORF">NH397_08935</name>
</gene>
<evidence type="ECO:0000256" key="1">
    <source>
        <dbReference type="ARBA" id="ARBA00007261"/>
    </source>
</evidence>
<dbReference type="KEGG" id="csep:CP523_00635"/>
<dbReference type="Proteomes" id="UP001055437">
    <property type="component" value="Chromosome"/>
</dbReference>
<dbReference type="GeneID" id="303559180"/>
<dbReference type="Gene3D" id="3.30.830.10">
    <property type="entry name" value="Metalloenzyme, LuxS/M16 peptidase-like"/>
    <property type="match status" value="2"/>
</dbReference>
<dbReference type="PROSITE" id="PS00143">
    <property type="entry name" value="INSULINASE"/>
    <property type="match status" value="1"/>
</dbReference>
<dbReference type="InterPro" id="IPR001431">
    <property type="entry name" value="Pept_M16_Zn_BS"/>
</dbReference>
<name>A0A9N7PHR7_CLOSE</name>
<dbReference type="OrthoDB" id="9811314at2"/>
<feature type="domain" description="Peptidase M16 C-terminal" evidence="4">
    <location>
        <begin position="165"/>
        <end position="338"/>
    </location>
</feature>
<feature type="domain" description="Peptidase M16 N-terminal" evidence="3">
    <location>
        <begin position="12"/>
        <end position="159"/>
    </location>
</feature>
<dbReference type="Pfam" id="PF05193">
    <property type="entry name" value="Peptidase_M16_C"/>
    <property type="match status" value="1"/>
</dbReference>
<organism evidence="5 7">
    <name type="scientific">Clostridium septicum</name>
    <dbReference type="NCBI Taxonomy" id="1504"/>
    <lineage>
        <taxon>Bacteria</taxon>
        <taxon>Bacillati</taxon>
        <taxon>Bacillota</taxon>
        <taxon>Clostridia</taxon>
        <taxon>Eubacteriales</taxon>
        <taxon>Clostridiaceae</taxon>
        <taxon>Clostridium</taxon>
    </lineage>
</organism>
<evidence type="ECO:0000313" key="6">
    <source>
        <dbReference type="EMBL" id="USR99629.1"/>
    </source>
</evidence>
<protein>
    <submittedName>
        <fullName evidence="5">Insulinase family protein</fullName>
    </submittedName>
</protein>
<evidence type="ECO:0000313" key="7">
    <source>
        <dbReference type="Proteomes" id="UP000280586"/>
    </source>
</evidence>
<dbReference type="InterPro" id="IPR007863">
    <property type="entry name" value="Peptidase_M16_C"/>
</dbReference>
<dbReference type="EMBL" id="CP099799">
    <property type="protein sequence ID" value="USR99629.1"/>
    <property type="molecule type" value="Genomic_DNA"/>
</dbReference>
<sequence>MYNLYTLKNGLRVVTEYIEHVNSVSVGVMVQNGSRNENKDVNGISHFIEHMFFKGTEKRISKDIVQEIENVGGQINAYTSKEATCYYIKALNTHLELSIDILSDMILNSKFDEEEIEKEKGVVIEEINMSEDTPEDVLDNNQSEAIFGDNSLSYPILGTIDSVKSFNREKIMKFIHSKYTPYNSVISICGKFDENELKKILEDYFGEWKSDNIYVPEYKNPILLNDSKYTDKQIEQLHINLAFNGLPYAHEKAYSLVLLNNILGGGASSILFQKVREELGLCYTIYSYGQPYLGTGIVNIYTGLSKQYADKALSIISKELERFSKEGITKNILEINKEKIKANYILGLESTSSRMFANAKTVLLQNKINTQEDVIKRINNINNDDINYVLEKCFKPGIISSAYVGQDVDYENLNNFICKDTKAYDNSGQNGKIKI</sequence>
<dbReference type="Pfam" id="PF00675">
    <property type="entry name" value="Peptidase_M16"/>
    <property type="match status" value="1"/>
</dbReference>
<dbReference type="SUPFAM" id="SSF63411">
    <property type="entry name" value="LuxS/MPP-like metallohydrolase"/>
    <property type="match status" value="2"/>
</dbReference>
<evidence type="ECO:0000259" key="4">
    <source>
        <dbReference type="Pfam" id="PF05193"/>
    </source>
</evidence>
<evidence type="ECO:0000259" key="3">
    <source>
        <dbReference type="Pfam" id="PF00675"/>
    </source>
</evidence>
<dbReference type="FunFam" id="3.30.830.10:FF:000008">
    <property type="entry name" value="Mitochondrial-processing peptidase subunit beta"/>
    <property type="match status" value="1"/>
</dbReference>
<comment type="similarity">
    <text evidence="1 2">Belongs to the peptidase M16 family.</text>
</comment>
<accession>A0A9N7PHR7</accession>
<dbReference type="GO" id="GO:0046872">
    <property type="term" value="F:metal ion binding"/>
    <property type="evidence" value="ECO:0007669"/>
    <property type="project" value="InterPro"/>
</dbReference>
<dbReference type="Proteomes" id="UP000280586">
    <property type="component" value="Chromosome"/>
</dbReference>
<dbReference type="InterPro" id="IPR011765">
    <property type="entry name" value="Pept_M16_N"/>
</dbReference>
<dbReference type="InterPro" id="IPR050361">
    <property type="entry name" value="MPP/UQCRC_Complex"/>
</dbReference>
<dbReference type="RefSeq" id="WP_066676362.1">
    <property type="nucleotide sequence ID" value="NZ_CABMIZ010000015.1"/>
</dbReference>
<dbReference type="PANTHER" id="PTHR11851">
    <property type="entry name" value="METALLOPROTEASE"/>
    <property type="match status" value="1"/>
</dbReference>
<reference evidence="6" key="2">
    <citation type="submission" date="2022-06" db="EMBL/GenBank/DDBJ databases">
        <authorList>
            <person name="Holder M.E."/>
            <person name="Ajami N.J."/>
            <person name="Petrosino J.F."/>
        </authorList>
    </citation>
    <scope>NUCLEOTIDE SEQUENCE</scope>
    <source>
        <strain evidence="6">RMA 8861</strain>
    </source>
</reference>